<dbReference type="Proteomes" id="UP001457282">
    <property type="component" value="Unassembled WGS sequence"/>
</dbReference>
<dbReference type="EMBL" id="JBEDUW010000001">
    <property type="protein sequence ID" value="KAK9947717.1"/>
    <property type="molecule type" value="Genomic_DNA"/>
</dbReference>
<gene>
    <name evidence="1" type="ORF">M0R45_003329</name>
</gene>
<accession>A0AAW1YHY7</accession>
<comment type="caution">
    <text evidence="1">The sequence shown here is derived from an EMBL/GenBank/DDBJ whole genome shotgun (WGS) entry which is preliminary data.</text>
</comment>
<reference evidence="1 2" key="1">
    <citation type="journal article" date="2023" name="G3 (Bethesda)">
        <title>A chromosome-length genome assembly and annotation of blackberry (Rubus argutus, cv. 'Hillquist').</title>
        <authorList>
            <person name="Bruna T."/>
            <person name="Aryal R."/>
            <person name="Dudchenko O."/>
            <person name="Sargent D.J."/>
            <person name="Mead D."/>
            <person name="Buti M."/>
            <person name="Cavallini A."/>
            <person name="Hytonen T."/>
            <person name="Andres J."/>
            <person name="Pham M."/>
            <person name="Weisz D."/>
            <person name="Mascagni F."/>
            <person name="Usai G."/>
            <person name="Natali L."/>
            <person name="Bassil N."/>
            <person name="Fernandez G.E."/>
            <person name="Lomsadze A."/>
            <person name="Armour M."/>
            <person name="Olukolu B."/>
            <person name="Poorten T."/>
            <person name="Britton C."/>
            <person name="Davik J."/>
            <person name="Ashrafi H."/>
            <person name="Aiden E.L."/>
            <person name="Borodovsky M."/>
            <person name="Worthington M."/>
        </authorList>
    </citation>
    <scope>NUCLEOTIDE SEQUENCE [LARGE SCALE GENOMIC DNA]</scope>
    <source>
        <strain evidence="1">PI 553951</strain>
    </source>
</reference>
<sequence length="110" mass="13012">MDRKNWCSSSSRTIRLGRQYHATSARSNNNKSRWSSLWMKLKKEKKKIFDSPSTSSSAKIQYDPYSYSQNFDSWDHQPDDDDDLTSRSFSMRFAVPSNIFQKEDLIAWEE</sequence>
<organism evidence="1 2">
    <name type="scientific">Rubus argutus</name>
    <name type="common">Southern blackberry</name>
    <dbReference type="NCBI Taxonomy" id="59490"/>
    <lineage>
        <taxon>Eukaryota</taxon>
        <taxon>Viridiplantae</taxon>
        <taxon>Streptophyta</taxon>
        <taxon>Embryophyta</taxon>
        <taxon>Tracheophyta</taxon>
        <taxon>Spermatophyta</taxon>
        <taxon>Magnoliopsida</taxon>
        <taxon>eudicotyledons</taxon>
        <taxon>Gunneridae</taxon>
        <taxon>Pentapetalae</taxon>
        <taxon>rosids</taxon>
        <taxon>fabids</taxon>
        <taxon>Rosales</taxon>
        <taxon>Rosaceae</taxon>
        <taxon>Rosoideae</taxon>
        <taxon>Rosoideae incertae sedis</taxon>
        <taxon>Rubus</taxon>
    </lineage>
</organism>
<dbReference type="PANTHER" id="PTHR33168">
    <property type="entry name" value="STRESS INDUCED PROTEIN-RELATED"/>
    <property type="match status" value="1"/>
</dbReference>
<name>A0AAW1YHY7_RUBAR</name>
<dbReference type="AlphaFoldDB" id="A0AAW1YHY7"/>
<protein>
    <submittedName>
        <fullName evidence="1">Uncharacterized protein</fullName>
    </submittedName>
</protein>
<keyword evidence="2" id="KW-1185">Reference proteome</keyword>
<proteinExistence type="predicted"/>
<evidence type="ECO:0000313" key="1">
    <source>
        <dbReference type="EMBL" id="KAK9947717.1"/>
    </source>
</evidence>
<evidence type="ECO:0000313" key="2">
    <source>
        <dbReference type="Proteomes" id="UP001457282"/>
    </source>
</evidence>